<evidence type="ECO:0000313" key="3">
    <source>
        <dbReference type="Proteomes" id="UP000244803"/>
    </source>
</evidence>
<dbReference type="Proteomes" id="UP000244803">
    <property type="component" value="Chromosome 4"/>
</dbReference>
<feature type="compositionally biased region" description="Basic and acidic residues" evidence="1">
    <location>
        <begin position="117"/>
        <end position="153"/>
    </location>
</feature>
<feature type="region of interest" description="Disordered" evidence="1">
    <location>
        <begin position="33"/>
        <end position="156"/>
    </location>
</feature>
<gene>
    <name evidence="2" type="ORF">MACJ_002576</name>
</gene>
<evidence type="ECO:0000256" key="1">
    <source>
        <dbReference type="SAM" id="MobiDB-lite"/>
    </source>
</evidence>
<dbReference type="AlphaFoldDB" id="A0A976QRG4"/>
<sequence length="225" mass="25893">MDFLTFKFEDNKCQHCHDLSYCACKTVTIPDYRVTSAPGTPPLLLAEEKVTEEPEQEKAEEESEVEDAEEKGEDSDSGKVEDAEEMIKQHESGQEDGGEEAEEKPTDESAEIESDELERQQDTERIEEIDNEREIEKNKREDEPHGQREEFTSKSEILFDQMSTHAYERGLEVLAGDFDKYLTGQIRTPQDNFIHEWKLKAVSELLSASDTPLDPEFEFATMKKF</sequence>
<name>A0A976QRG4_THEOR</name>
<accession>A0A976QRG4</accession>
<feature type="compositionally biased region" description="Acidic residues" evidence="1">
    <location>
        <begin position="53"/>
        <end position="73"/>
    </location>
</feature>
<proteinExistence type="predicted"/>
<dbReference type="EMBL" id="CP056067">
    <property type="protein sequence ID" value="UKJ89328.2"/>
    <property type="molecule type" value="Genomic_DNA"/>
</dbReference>
<reference evidence="2" key="1">
    <citation type="submission" date="2022-07" db="EMBL/GenBank/DDBJ databases">
        <title>Evaluation of T. orientalis genome assembly methods using nanopore sequencing and analysis of variation between genomes.</title>
        <authorList>
            <person name="Yam J."/>
            <person name="Micallef M.L."/>
            <person name="Liu M."/>
            <person name="Djordjevic S.P."/>
            <person name="Bogema D.R."/>
            <person name="Jenkins C."/>
        </authorList>
    </citation>
    <scope>NUCLEOTIDE SEQUENCE</scope>
    <source>
        <strain evidence="2">Fish Creek</strain>
    </source>
</reference>
<evidence type="ECO:0000313" key="2">
    <source>
        <dbReference type="EMBL" id="UKJ89328.2"/>
    </source>
</evidence>
<feature type="compositionally biased region" description="Basic and acidic residues" evidence="1">
    <location>
        <begin position="74"/>
        <end position="93"/>
    </location>
</feature>
<protein>
    <submittedName>
        <fullName evidence="2">Uncharacterized protein</fullName>
    </submittedName>
</protein>
<organism evidence="2 3">
    <name type="scientific">Theileria orientalis</name>
    <dbReference type="NCBI Taxonomy" id="68886"/>
    <lineage>
        <taxon>Eukaryota</taxon>
        <taxon>Sar</taxon>
        <taxon>Alveolata</taxon>
        <taxon>Apicomplexa</taxon>
        <taxon>Aconoidasida</taxon>
        <taxon>Piroplasmida</taxon>
        <taxon>Theileriidae</taxon>
        <taxon>Theileria</taxon>
    </lineage>
</organism>